<protein>
    <submittedName>
        <fullName evidence="4">FecR domain-containing protein</fullName>
    </submittedName>
</protein>
<feature type="region of interest" description="Disordered" evidence="1">
    <location>
        <begin position="219"/>
        <end position="252"/>
    </location>
</feature>
<dbReference type="EMBL" id="CP118246">
    <property type="protein sequence ID" value="WDR03287.1"/>
    <property type="molecule type" value="Genomic_DNA"/>
</dbReference>
<name>A0ABY7YQ24_9HYPH</name>
<evidence type="ECO:0000256" key="2">
    <source>
        <dbReference type="SAM" id="SignalP"/>
    </source>
</evidence>
<feature type="domain" description="FecR protein" evidence="3">
    <location>
        <begin position="56"/>
        <end position="154"/>
    </location>
</feature>
<dbReference type="Proteomes" id="UP001220530">
    <property type="component" value="Chromosome"/>
</dbReference>
<dbReference type="InterPro" id="IPR006860">
    <property type="entry name" value="FecR"/>
</dbReference>
<evidence type="ECO:0000256" key="1">
    <source>
        <dbReference type="SAM" id="MobiDB-lite"/>
    </source>
</evidence>
<sequence>MITQKWLLGLVATALSLTPAYAAGEGTAVGVKQAAQAQVQSGSRTLVVGDDISVGDRVVTDRSGEVQLIFADQTRLVVGPQSSLLIEAYLLRHSNTADKIAVNALAGTFRFISGRSPKSAYQIRTPTAAIAVRGTKFDFQVARGQTFVMLYEGALSVCAAGNSCVSLTNRCEVAEASGPSALLYERSNPDRPPLAMTFRYAQVQSPLLREFRIAGAQKCTKNDSNATPSSLSDIKGDDDVPVVTRQRSPNSP</sequence>
<proteinExistence type="predicted"/>
<feature type="chain" id="PRO_5047509725" evidence="2">
    <location>
        <begin position="23"/>
        <end position="252"/>
    </location>
</feature>
<gene>
    <name evidence="4" type="ORF">PSQ19_03780</name>
</gene>
<accession>A0ABY7YQ24</accession>
<dbReference type="PANTHER" id="PTHR38731:SF1">
    <property type="entry name" value="FECR PROTEIN DOMAIN-CONTAINING PROTEIN"/>
    <property type="match status" value="1"/>
</dbReference>
<dbReference type="Pfam" id="PF04773">
    <property type="entry name" value="FecR"/>
    <property type="match status" value="1"/>
</dbReference>
<feature type="compositionally biased region" description="Polar residues" evidence="1">
    <location>
        <begin position="222"/>
        <end position="232"/>
    </location>
</feature>
<evidence type="ECO:0000313" key="5">
    <source>
        <dbReference type="Proteomes" id="UP001220530"/>
    </source>
</evidence>
<keyword evidence="2" id="KW-0732">Signal</keyword>
<evidence type="ECO:0000259" key="3">
    <source>
        <dbReference type="Pfam" id="PF04773"/>
    </source>
</evidence>
<dbReference type="RefSeq" id="WP_282219681.1">
    <property type="nucleotide sequence ID" value="NZ_CP118246.1"/>
</dbReference>
<dbReference type="Gene3D" id="2.60.120.1440">
    <property type="match status" value="1"/>
</dbReference>
<evidence type="ECO:0000313" key="4">
    <source>
        <dbReference type="EMBL" id="WDR03287.1"/>
    </source>
</evidence>
<feature type="signal peptide" evidence="2">
    <location>
        <begin position="1"/>
        <end position="22"/>
    </location>
</feature>
<keyword evidence="5" id="KW-1185">Reference proteome</keyword>
<organism evidence="4 5">
    <name type="scientific">Devosia algicola</name>
    <dbReference type="NCBI Taxonomy" id="3026418"/>
    <lineage>
        <taxon>Bacteria</taxon>
        <taxon>Pseudomonadati</taxon>
        <taxon>Pseudomonadota</taxon>
        <taxon>Alphaproteobacteria</taxon>
        <taxon>Hyphomicrobiales</taxon>
        <taxon>Devosiaceae</taxon>
        <taxon>Devosia</taxon>
    </lineage>
</organism>
<reference evidence="4 5" key="1">
    <citation type="submission" date="2023-02" db="EMBL/GenBank/DDBJ databases">
        <title>Devosia algicola sp. nov., isolated from the phycosphere of marine algae.</title>
        <authorList>
            <person name="Kim J.M."/>
            <person name="Lee J.K."/>
            <person name="Choi B.J."/>
            <person name="Bayburt H."/>
            <person name="Jeon C.O."/>
        </authorList>
    </citation>
    <scope>NUCLEOTIDE SEQUENCE [LARGE SCALE GENOMIC DNA]</scope>
    <source>
        <strain evidence="4 5">G20-9</strain>
    </source>
</reference>
<dbReference type="PANTHER" id="PTHR38731">
    <property type="entry name" value="LIPL45-RELATED LIPOPROTEIN-RELATED"/>
    <property type="match status" value="1"/>
</dbReference>